<reference evidence="7" key="1">
    <citation type="submission" date="2021-10" db="EMBL/GenBank/DDBJ databases">
        <title>Anaerobic single-cell dispensing facilitates the cultivation of human gut bacteria.</title>
        <authorList>
            <person name="Afrizal A."/>
        </authorList>
    </citation>
    <scope>NUCLEOTIDE SEQUENCE</scope>
    <source>
        <strain evidence="7">CLA-AA-H274</strain>
    </source>
</reference>
<dbReference type="CDD" id="cd04465">
    <property type="entry name" value="S1_RPS1_repeat_ec2_hs2"/>
    <property type="match status" value="1"/>
</dbReference>
<dbReference type="GO" id="GO:0006412">
    <property type="term" value="P:translation"/>
    <property type="evidence" value="ECO:0007669"/>
    <property type="project" value="TreeGrafter"/>
</dbReference>
<evidence type="ECO:0000313" key="7">
    <source>
        <dbReference type="EMBL" id="MCC2165209.1"/>
    </source>
</evidence>
<feature type="compositionally biased region" description="Basic and acidic residues" evidence="5">
    <location>
        <begin position="18"/>
        <end position="37"/>
    </location>
</feature>
<evidence type="ECO:0000256" key="5">
    <source>
        <dbReference type="SAM" id="MobiDB-lite"/>
    </source>
</evidence>
<dbReference type="FunFam" id="2.40.50.140:FF:000103">
    <property type="entry name" value="protein RRP5 homolog"/>
    <property type="match status" value="1"/>
</dbReference>
<dbReference type="Pfam" id="PF00575">
    <property type="entry name" value="S1"/>
    <property type="match status" value="2"/>
</dbReference>
<comment type="similarity">
    <text evidence="1">Belongs to the bacterial ribosomal protein bS1 family.</text>
</comment>
<feature type="domain" description="S1 motif" evidence="6">
    <location>
        <begin position="51"/>
        <end position="118"/>
    </location>
</feature>
<sequence>MSEEVKETMEDYASELEASYKEFDQRRNSRYEEQDGPDAEKWAELAQMMEDKTVTTVKVKEAVKGGLVAYINDVQGFIPASQVSTHYVEKLEDCVGQHLDVVPITVDPEKKRLVLSARAVMREKEAAERAEKMAGIQVGEIVEGTVDSLKDYGAFVNLDNGLSGLIHVSQISKQRVKSPAAVLKEGEKVKAKIIALKDGKISLSIKALDEDVEVAEETNTYDYKENGEATTGLGALLKGLKL</sequence>
<name>A0AAE3AP08_9FIRM</name>
<keyword evidence="2" id="KW-0689">Ribosomal protein</keyword>
<comment type="caution">
    <text evidence="7">The sequence shown here is derived from an EMBL/GenBank/DDBJ whole genome shotgun (WGS) entry which is preliminary data.</text>
</comment>
<dbReference type="Proteomes" id="UP001198962">
    <property type="component" value="Unassembled WGS sequence"/>
</dbReference>
<feature type="region of interest" description="Disordered" evidence="5">
    <location>
        <begin position="17"/>
        <end position="37"/>
    </location>
</feature>
<dbReference type="InterPro" id="IPR035104">
    <property type="entry name" value="Ribosomal_protein_S1-like"/>
</dbReference>
<dbReference type="AlphaFoldDB" id="A0AAE3AP08"/>
<dbReference type="InterPro" id="IPR012340">
    <property type="entry name" value="NA-bd_OB-fold"/>
</dbReference>
<dbReference type="InterPro" id="IPR050437">
    <property type="entry name" value="Ribos_protein_bS1-like"/>
</dbReference>
<keyword evidence="3" id="KW-0687">Ribonucleoprotein</keyword>
<evidence type="ECO:0000313" key="8">
    <source>
        <dbReference type="Proteomes" id="UP001198962"/>
    </source>
</evidence>
<evidence type="ECO:0000256" key="1">
    <source>
        <dbReference type="ARBA" id="ARBA00006767"/>
    </source>
</evidence>
<dbReference type="PANTHER" id="PTHR10724">
    <property type="entry name" value="30S RIBOSOMAL PROTEIN S1"/>
    <property type="match status" value="1"/>
</dbReference>
<gene>
    <name evidence="7" type="ORF">LKD32_10035</name>
</gene>
<dbReference type="InterPro" id="IPR003029">
    <property type="entry name" value="S1_domain"/>
</dbReference>
<dbReference type="PROSITE" id="PS50126">
    <property type="entry name" value="S1"/>
    <property type="match status" value="2"/>
</dbReference>
<dbReference type="SMART" id="SM00316">
    <property type="entry name" value="S1"/>
    <property type="match status" value="2"/>
</dbReference>
<protein>
    <submittedName>
        <fullName evidence="7">S1 RNA-binding domain-containing protein</fullName>
    </submittedName>
</protein>
<feature type="domain" description="S1 motif" evidence="6">
    <location>
        <begin position="139"/>
        <end position="206"/>
    </location>
</feature>
<organism evidence="7 8">
    <name type="scientific">Brotaphodocola catenula</name>
    <dbReference type="NCBI Taxonomy" id="2885361"/>
    <lineage>
        <taxon>Bacteria</taxon>
        <taxon>Bacillati</taxon>
        <taxon>Bacillota</taxon>
        <taxon>Clostridia</taxon>
        <taxon>Lachnospirales</taxon>
        <taxon>Lachnospiraceae</taxon>
        <taxon>Brotaphodocola</taxon>
    </lineage>
</organism>
<keyword evidence="8" id="KW-1185">Reference proteome</keyword>
<evidence type="ECO:0000259" key="6">
    <source>
        <dbReference type="PROSITE" id="PS50126"/>
    </source>
</evidence>
<dbReference type="GO" id="GO:0003735">
    <property type="term" value="F:structural constituent of ribosome"/>
    <property type="evidence" value="ECO:0007669"/>
    <property type="project" value="TreeGrafter"/>
</dbReference>
<dbReference type="GO" id="GO:0003729">
    <property type="term" value="F:mRNA binding"/>
    <property type="evidence" value="ECO:0007669"/>
    <property type="project" value="TreeGrafter"/>
</dbReference>
<dbReference type="Gene3D" id="2.40.50.140">
    <property type="entry name" value="Nucleic acid-binding proteins"/>
    <property type="match status" value="2"/>
</dbReference>
<dbReference type="PRINTS" id="PR00681">
    <property type="entry name" value="RIBOSOMALS1"/>
</dbReference>
<dbReference type="EMBL" id="JAJEPU010000028">
    <property type="protein sequence ID" value="MCC2165209.1"/>
    <property type="molecule type" value="Genomic_DNA"/>
</dbReference>
<evidence type="ECO:0000256" key="2">
    <source>
        <dbReference type="ARBA" id="ARBA00022980"/>
    </source>
</evidence>
<dbReference type="PANTHER" id="PTHR10724:SF7">
    <property type="entry name" value="SMALL RIBOSOMAL SUBUNIT PROTEIN BS1C"/>
    <property type="match status" value="1"/>
</dbReference>
<proteinExistence type="inferred from homology"/>
<accession>A0AAE3AP08</accession>
<comment type="function">
    <text evidence="4">Binds mRNA; thus facilitating recognition of the initiation point. It is needed to translate mRNA with a short Shine-Dalgarno (SD) purine-rich sequence.</text>
</comment>
<evidence type="ECO:0000256" key="3">
    <source>
        <dbReference type="ARBA" id="ARBA00023274"/>
    </source>
</evidence>
<dbReference type="GO" id="GO:1990904">
    <property type="term" value="C:ribonucleoprotein complex"/>
    <property type="evidence" value="ECO:0007669"/>
    <property type="project" value="UniProtKB-KW"/>
</dbReference>
<dbReference type="SUPFAM" id="SSF50249">
    <property type="entry name" value="Nucleic acid-binding proteins"/>
    <property type="match status" value="2"/>
</dbReference>
<evidence type="ECO:0000256" key="4">
    <source>
        <dbReference type="ARBA" id="ARBA00025604"/>
    </source>
</evidence>
<dbReference type="RefSeq" id="WP_177978215.1">
    <property type="nucleotide sequence ID" value="NZ_JAJEPU010000028.1"/>
</dbReference>
<dbReference type="GO" id="GO:0005840">
    <property type="term" value="C:ribosome"/>
    <property type="evidence" value="ECO:0007669"/>
    <property type="project" value="UniProtKB-KW"/>
</dbReference>